<dbReference type="RefSeq" id="WP_006289104.1">
    <property type="nucleotide sequence ID" value="NZ_AP012333.1"/>
</dbReference>
<reference evidence="1 2" key="1">
    <citation type="submission" date="2010-12" db="EMBL/GenBank/DDBJ databases">
        <authorList>
            <person name="Muzny D."/>
            <person name="Qin X."/>
            <person name="Buhay C."/>
            <person name="Dugan-Rocha S."/>
            <person name="Ding Y."/>
            <person name="Chen G."/>
            <person name="Hawes A."/>
            <person name="Holder M."/>
            <person name="Jhangiani S."/>
            <person name="Johnson A."/>
            <person name="Khan Z."/>
            <person name="Li Z."/>
            <person name="Liu W."/>
            <person name="Liu X."/>
            <person name="Perez L."/>
            <person name="Shen H."/>
            <person name="Wang Q."/>
            <person name="Watt J."/>
            <person name="Xi L."/>
            <person name="Xin Y."/>
            <person name="Zhou J."/>
            <person name="Deng J."/>
            <person name="Jiang H."/>
            <person name="Liu Y."/>
            <person name="Qu J."/>
            <person name="Song X.-Z."/>
            <person name="Zhang L."/>
            <person name="Villasana D."/>
            <person name="Johnson A."/>
            <person name="Liu J."/>
            <person name="Liyanage D."/>
            <person name="Lorensuhewa L."/>
            <person name="Robinson T."/>
            <person name="Song A."/>
            <person name="Song B.-B."/>
            <person name="Dinh H."/>
            <person name="Thornton R."/>
            <person name="Coyle M."/>
            <person name="Francisco L."/>
            <person name="Jackson L."/>
            <person name="Javaid M."/>
            <person name="Korchina V."/>
            <person name="Kovar C."/>
            <person name="Mata R."/>
            <person name="Mathew T."/>
            <person name="Ngo R."/>
            <person name="Nguyen L."/>
            <person name="Nguyen N."/>
            <person name="Okwuonu G."/>
            <person name="Ongeri F."/>
            <person name="Pham C."/>
            <person name="Simmons D."/>
            <person name="Wilczek-Boney K."/>
            <person name="Hale W."/>
            <person name="Jakkamsetti A."/>
            <person name="Pham P."/>
            <person name="Ruth R."/>
            <person name="San Lucas F."/>
            <person name="Warren J."/>
            <person name="Zhang J."/>
            <person name="Zhao Z."/>
            <person name="Zhou C."/>
            <person name="Zhu D."/>
            <person name="Lee S."/>
            <person name="Bess C."/>
            <person name="Blankenburg K."/>
            <person name="Forbes L."/>
            <person name="Fu Q."/>
            <person name="Gubbala S."/>
            <person name="Hirani K."/>
            <person name="Jayaseelan J.C."/>
            <person name="Lara F."/>
            <person name="Munidasa M."/>
            <person name="Palculict T."/>
            <person name="Patil S."/>
            <person name="Pu L.-L."/>
            <person name="Saada N."/>
            <person name="Tang L."/>
            <person name="Weissenberger G."/>
            <person name="Zhu Y."/>
            <person name="Hemphill L."/>
            <person name="Shang Y."/>
            <person name="Youmans B."/>
            <person name="Ayvaz T."/>
            <person name="Ross M."/>
            <person name="Santibanez J."/>
            <person name="Aqrawi P."/>
            <person name="Gross S."/>
            <person name="Joshi V."/>
            <person name="Fowler G."/>
            <person name="Nazareth L."/>
            <person name="Reid J."/>
            <person name="Worley K."/>
            <person name="Petrosino J."/>
            <person name="Highlander S."/>
            <person name="Gibbs R."/>
        </authorList>
    </citation>
    <scope>NUCLEOTIDE SEQUENCE [LARGE SCALE GENOMIC DNA]</scope>
    <source>
        <strain evidence="1 2">DSM 10105</strain>
    </source>
</reference>
<proteinExistence type="predicted"/>
<dbReference type="EMBL" id="AEON01000001">
    <property type="protein sequence ID" value="EFT83720.1"/>
    <property type="molecule type" value="Genomic_DNA"/>
</dbReference>
<accession>E6K1N9</accession>
<name>E6K1N9_PARDN</name>
<evidence type="ECO:0008006" key="3">
    <source>
        <dbReference type="Google" id="ProtNLM"/>
    </source>
</evidence>
<sequence length="257" mass="29528">MDDSQIDYLLNHLGDSDASIRDGLVYSTLAQGFEESIFSEAQMRKIIAFVTDGECLYYKIGSQADDSVFLRSFSALMGAIFLDCDRRTPLLSPEQRKQWFSWAEHYLFDEQDHRGWVSPSQGWAHALAHGSDLLDAALQHPLFTPSTSFFDLISSWMGSLDYPFHDSEASRLSSAITAGLENKKFKQTDFERFLSHTDTVCWEKEEASESAPCYCLTFWINFLQSLYFLSNSEEVRSSCSRYCRGYYLRMGYLPNDR</sequence>
<comment type="caution">
    <text evidence="1">The sequence shown here is derived from an EMBL/GenBank/DDBJ whole genome shotgun (WGS) entry which is preliminary data.</text>
</comment>
<gene>
    <name evidence="1" type="ORF">HMPREF0620_0725</name>
</gene>
<dbReference type="InterPro" id="IPR021247">
    <property type="entry name" value="DUF2785"/>
</dbReference>
<protein>
    <recommendedName>
        <fullName evidence="3">DUF2785 domain-containing protein</fullName>
    </recommendedName>
</protein>
<keyword evidence="2" id="KW-1185">Reference proteome</keyword>
<dbReference type="PATRIC" id="fig|864564.6.peg.987"/>
<dbReference type="eggNOG" id="ENOG502ZWG2">
    <property type="taxonomic scope" value="Bacteria"/>
</dbReference>
<evidence type="ECO:0000313" key="1">
    <source>
        <dbReference type="EMBL" id="EFT83720.1"/>
    </source>
</evidence>
<dbReference type="AlphaFoldDB" id="E6K1N9"/>
<dbReference type="KEGG" id="pdo:PSDT_0903"/>
<organism evidence="1 2">
    <name type="scientific">Parascardovia denticolens DSM 10105 = JCM 12538</name>
    <dbReference type="NCBI Taxonomy" id="864564"/>
    <lineage>
        <taxon>Bacteria</taxon>
        <taxon>Bacillati</taxon>
        <taxon>Actinomycetota</taxon>
        <taxon>Actinomycetes</taxon>
        <taxon>Bifidobacteriales</taxon>
        <taxon>Bifidobacteriaceae</taxon>
        <taxon>Parascardovia</taxon>
    </lineage>
</organism>
<dbReference type="HOGENOM" id="CLU_074786_1_0_11"/>
<dbReference type="Pfam" id="PF10978">
    <property type="entry name" value="DUF2785"/>
    <property type="match status" value="1"/>
</dbReference>
<dbReference type="Proteomes" id="UP000004946">
    <property type="component" value="Chromosome"/>
</dbReference>
<evidence type="ECO:0000313" key="2">
    <source>
        <dbReference type="Proteomes" id="UP000004946"/>
    </source>
</evidence>